<evidence type="ECO:0000256" key="15">
    <source>
        <dbReference type="HAMAP-Rule" id="MF_01588"/>
    </source>
</evidence>
<feature type="binding site" evidence="15">
    <location>
        <position position="446"/>
    </location>
    <ligand>
        <name>Zn(2+)</name>
        <dbReference type="ChEBI" id="CHEBI:29105"/>
    </ligand>
</feature>
<feature type="binding site" evidence="15">
    <location>
        <position position="188"/>
    </location>
    <ligand>
        <name>NAD(+)</name>
        <dbReference type="ChEBI" id="CHEBI:57540"/>
    </ligand>
</feature>
<dbReference type="GO" id="GO:0003911">
    <property type="term" value="F:DNA ligase (NAD+) activity"/>
    <property type="evidence" value="ECO:0007669"/>
    <property type="project" value="UniProtKB-UniRule"/>
</dbReference>
<dbReference type="GO" id="GO:0005829">
    <property type="term" value="C:cytosol"/>
    <property type="evidence" value="ECO:0007669"/>
    <property type="project" value="TreeGrafter"/>
</dbReference>
<keyword evidence="17" id="KW-0175">Coiled coil</keyword>
<dbReference type="KEGG" id="aace:A0U92_03955"/>
<dbReference type="SMART" id="SM00532">
    <property type="entry name" value="LIGANc"/>
    <property type="match status" value="1"/>
</dbReference>
<keyword evidence="4 15" id="KW-0436">Ligase</keyword>
<keyword evidence="5 15" id="KW-0235">DNA replication</keyword>
<evidence type="ECO:0000256" key="7">
    <source>
        <dbReference type="ARBA" id="ARBA00022763"/>
    </source>
</evidence>
<evidence type="ECO:0000256" key="14">
    <source>
        <dbReference type="ARBA" id="ARBA00060881"/>
    </source>
</evidence>
<dbReference type="Gene3D" id="3.30.470.30">
    <property type="entry name" value="DNA ligase/mRNA capping enzyme"/>
    <property type="match status" value="1"/>
</dbReference>
<dbReference type="SUPFAM" id="SSF56091">
    <property type="entry name" value="DNA ligase/mRNA capping enzyme, catalytic domain"/>
    <property type="match status" value="1"/>
</dbReference>
<evidence type="ECO:0000256" key="2">
    <source>
        <dbReference type="ARBA" id="ARBA00012722"/>
    </source>
</evidence>
<proteinExistence type="inferred from homology"/>
<reference evidence="19 20" key="1">
    <citation type="submission" date="2016-03" db="EMBL/GenBank/DDBJ databases">
        <title>Acetic acid bacteria sequencing.</title>
        <authorList>
            <person name="Brandt J."/>
            <person name="Jakob F."/>
            <person name="Vogel R.F."/>
        </authorList>
    </citation>
    <scope>NUCLEOTIDE SEQUENCE [LARGE SCALE GENOMIC DNA]</scope>
    <source>
        <strain evidence="19 20">TMW2.1153</strain>
    </source>
</reference>
<dbReference type="NCBIfam" id="TIGR00575">
    <property type="entry name" value="dnlj"/>
    <property type="match status" value="1"/>
</dbReference>
<evidence type="ECO:0000256" key="13">
    <source>
        <dbReference type="ARBA" id="ARBA00034005"/>
    </source>
</evidence>
<evidence type="ECO:0000259" key="18">
    <source>
        <dbReference type="PROSITE" id="PS50172"/>
    </source>
</evidence>
<keyword evidence="8 15" id="KW-0862">Zinc</keyword>
<evidence type="ECO:0000256" key="3">
    <source>
        <dbReference type="ARBA" id="ARBA00013308"/>
    </source>
</evidence>
<feature type="coiled-coil region" evidence="17">
    <location>
        <begin position="6"/>
        <end position="33"/>
    </location>
</feature>
<dbReference type="PANTHER" id="PTHR23389:SF9">
    <property type="entry name" value="DNA LIGASE"/>
    <property type="match status" value="1"/>
</dbReference>
<keyword evidence="12 15" id="KW-0464">Manganese</keyword>
<dbReference type="FunFam" id="2.40.50.140:FF:000012">
    <property type="entry name" value="DNA ligase"/>
    <property type="match status" value="1"/>
</dbReference>
<dbReference type="Gene3D" id="2.40.50.140">
    <property type="entry name" value="Nucleic acid-binding proteins"/>
    <property type="match status" value="1"/>
</dbReference>
<dbReference type="PIRSF" id="PIRSF001604">
    <property type="entry name" value="LigA"/>
    <property type="match status" value="1"/>
</dbReference>
<dbReference type="Gene3D" id="1.10.150.20">
    <property type="entry name" value="5' to 3' exonuclease, C-terminal subdomain"/>
    <property type="match status" value="2"/>
</dbReference>
<dbReference type="SUPFAM" id="SSF52113">
    <property type="entry name" value="BRCT domain"/>
    <property type="match status" value="1"/>
</dbReference>
<feature type="binding site" evidence="15">
    <location>
        <position position="152"/>
    </location>
    <ligand>
        <name>NAD(+)</name>
        <dbReference type="ChEBI" id="CHEBI:57540"/>
    </ligand>
</feature>
<dbReference type="GO" id="GO:0046872">
    <property type="term" value="F:metal ion binding"/>
    <property type="evidence" value="ECO:0007669"/>
    <property type="project" value="UniProtKB-KW"/>
</dbReference>
<comment type="catalytic activity">
    <reaction evidence="13 15 16">
        <text>NAD(+) + (deoxyribonucleotide)n-3'-hydroxyl + 5'-phospho-(deoxyribonucleotide)m = (deoxyribonucleotide)n+m + AMP + beta-nicotinamide D-nucleotide.</text>
        <dbReference type="EC" id="6.5.1.2"/>
    </reaction>
</comment>
<dbReference type="CDD" id="cd00114">
    <property type="entry name" value="LIGANc"/>
    <property type="match status" value="1"/>
</dbReference>
<dbReference type="InterPro" id="IPR013840">
    <property type="entry name" value="DNAligase_N"/>
</dbReference>
<dbReference type="InterPro" id="IPR010994">
    <property type="entry name" value="RuvA_2-like"/>
</dbReference>
<evidence type="ECO:0000256" key="16">
    <source>
        <dbReference type="RuleBase" id="RU000618"/>
    </source>
</evidence>
<dbReference type="InterPro" id="IPR041663">
    <property type="entry name" value="DisA/LigA_HHH"/>
</dbReference>
<dbReference type="PANTHER" id="PTHR23389">
    <property type="entry name" value="CHROMOSOME TRANSMISSION FIDELITY FACTOR 18"/>
    <property type="match status" value="1"/>
</dbReference>
<dbReference type="Gene3D" id="1.10.287.610">
    <property type="entry name" value="Helix hairpin bin"/>
    <property type="match status" value="1"/>
</dbReference>
<sequence>MDTAHIAVEQLDATQAEQELARLSALIAHLNHAYHAKDAPEVSDAEFDALRRRNEAIELRFPTLMRMDSPRFQVGAAPSSAFKKHRHLAPMLSLDNVFDRTDFEDFVKRAVRFLGLDEAQAAALAFVGEPKIDGVSISLTYENGRFARGTTRGDGTEGEDVTANLKTLKTIPLRLKGEAPDLIEIRGEVFLGKAEFLAINAAQEAAGDKLFANPRNAAAGSLRQLDPKVTARRPLSLFAYAMGFSSHPVAATHSAWLDQLRAWGFKVNPLSTKLEGIAEAEPFFDRIAQERSALPYDIDGVVYKIDDLALQERLGFAGRAPRWATAWKFPAEQAVTRLLAIEVQVGRTGALTPVAHLEPVNVGGVIVSRATLHNQDEIERKDVRVGDLVQIQRAGDVIPQIVAVVAENTHERQAPFIMPDHCPACGASVERVPGEAVIRCTGGLTCPAQVVERLIHFVSRMAFDIDGLGEKSITEFHDIGMVQAPGDIFRLATHEAEIAKREGWGATSARKLCQAIETRRTISLPRFIYALGIRRVGENNAKLLARHYGSFTHLRERMQAARLIGSEERQELGEITGIGTAIADEIVSFFAEPHNQTTLDDLLTYVNVEDEVVEADGALSGKVIVFTGSLVTMTRPEAKATAERLGAKVTDSVSKKTDLVVLGAEAGSKARKAQELGIDTVDETGWRELAGLPEA</sequence>
<dbReference type="GO" id="GO:0006260">
    <property type="term" value="P:DNA replication"/>
    <property type="evidence" value="ECO:0007669"/>
    <property type="project" value="UniProtKB-KW"/>
</dbReference>
<dbReference type="Pfam" id="PF01653">
    <property type="entry name" value="DNA_ligase_aden"/>
    <property type="match status" value="1"/>
</dbReference>
<dbReference type="NCBIfam" id="NF005932">
    <property type="entry name" value="PRK07956.1"/>
    <property type="match status" value="1"/>
</dbReference>
<evidence type="ECO:0000256" key="8">
    <source>
        <dbReference type="ARBA" id="ARBA00022833"/>
    </source>
</evidence>
<dbReference type="OrthoDB" id="9759736at2"/>
<evidence type="ECO:0000256" key="6">
    <source>
        <dbReference type="ARBA" id="ARBA00022723"/>
    </source>
</evidence>
<dbReference type="InterPro" id="IPR013839">
    <property type="entry name" value="DNAligase_adenylation"/>
</dbReference>
<dbReference type="InterPro" id="IPR018239">
    <property type="entry name" value="DNA_ligase_AS"/>
</dbReference>
<feature type="domain" description="BRCT" evidence="18">
    <location>
        <begin position="614"/>
        <end position="683"/>
    </location>
</feature>
<dbReference type="EMBL" id="CP014692">
    <property type="protein sequence ID" value="AQS84056.1"/>
    <property type="molecule type" value="Genomic_DNA"/>
</dbReference>
<evidence type="ECO:0000256" key="11">
    <source>
        <dbReference type="ARBA" id="ARBA00023204"/>
    </source>
</evidence>
<feature type="active site" description="N6-AMP-lysine intermediate" evidence="15">
    <location>
        <position position="131"/>
    </location>
</feature>
<feature type="binding site" evidence="15">
    <location>
        <position position="129"/>
    </location>
    <ligand>
        <name>NAD(+)</name>
        <dbReference type="ChEBI" id="CHEBI:57540"/>
    </ligand>
</feature>
<feature type="binding site" evidence="15">
    <location>
        <position position="304"/>
    </location>
    <ligand>
        <name>NAD(+)</name>
        <dbReference type="ChEBI" id="CHEBI:57540"/>
    </ligand>
</feature>
<dbReference type="SUPFAM" id="SSF50249">
    <property type="entry name" value="Nucleic acid-binding proteins"/>
    <property type="match status" value="1"/>
</dbReference>
<dbReference type="InterPro" id="IPR001357">
    <property type="entry name" value="BRCT_dom"/>
</dbReference>
<feature type="binding site" evidence="15">
    <location>
        <begin position="44"/>
        <end position="48"/>
    </location>
    <ligand>
        <name>NAD(+)</name>
        <dbReference type="ChEBI" id="CHEBI:57540"/>
    </ligand>
</feature>
<dbReference type="InterPro" id="IPR004150">
    <property type="entry name" value="NAD_DNA_ligase_OB"/>
</dbReference>
<evidence type="ECO:0000313" key="19">
    <source>
        <dbReference type="EMBL" id="AQS84056.1"/>
    </source>
</evidence>
<dbReference type="RefSeq" id="WP_077812093.1">
    <property type="nucleotide sequence ID" value="NZ_CP014692.1"/>
</dbReference>
<dbReference type="InterPro" id="IPR004149">
    <property type="entry name" value="Znf_DNAligase_C4"/>
</dbReference>
<feature type="binding site" evidence="15">
    <location>
        <position position="425"/>
    </location>
    <ligand>
        <name>Zn(2+)</name>
        <dbReference type="ChEBI" id="CHEBI:29105"/>
    </ligand>
</feature>
<comment type="cofactor">
    <cofactor evidence="15">
        <name>Mg(2+)</name>
        <dbReference type="ChEBI" id="CHEBI:18420"/>
    </cofactor>
    <cofactor evidence="15">
        <name>Mn(2+)</name>
        <dbReference type="ChEBI" id="CHEBI:29035"/>
    </cofactor>
</comment>
<dbReference type="InterPro" id="IPR001679">
    <property type="entry name" value="DNA_ligase"/>
</dbReference>
<keyword evidence="20" id="KW-1185">Reference proteome</keyword>
<evidence type="ECO:0000256" key="1">
    <source>
        <dbReference type="ARBA" id="ARBA00004067"/>
    </source>
</evidence>
<feature type="binding site" evidence="15">
    <location>
        <position position="328"/>
    </location>
    <ligand>
        <name>NAD(+)</name>
        <dbReference type="ChEBI" id="CHEBI:57540"/>
    </ligand>
</feature>
<keyword evidence="10 15" id="KW-0520">NAD</keyword>
<dbReference type="InterPro" id="IPR012340">
    <property type="entry name" value="NA-bd_OB-fold"/>
</dbReference>
<dbReference type="Pfam" id="PF03120">
    <property type="entry name" value="OB_DNA_ligase"/>
    <property type="match status" value="1"/>
</dbReference>
<evidence type="ECO:0000256" key="4">
    <source>
        <dbReference type="ARBA" id="ARBA00022598"/>
    </source>
</evidence>
<protein>
    <recommendedName>
        <fullName evidence="3 15">DNA ligase</fullName>
        <ecNumber evidence="2 15">6.5.1.2</ecNumber>
    </recommendedName>
    <alternativeName>
        <fullName evidence="15">Polydeoxyribonucleotide synthase [NAD(+)]</fullName>
    </alternativeName>
</protein>
<dbReference type="PROSITE" id="PS50172">
    <property type="entry name" value="BRCT"/>
    <property type="match status" value="1"/>
</dbReference>
<evidence type="ECO:0000313" key="20">
    <source>
        <dbReference type="Proteomes" id="UP000188937"/>
    </source>
</evidence>
<dbReference type="Gene3D" id="6.20.10.30">
    <property type="match status" value="1"/>
</dbReference>
<dbReference type="EC" id="6.5.1.2" evidence="2 15"/>
<dbReference type="GO" id="GO:0006281">
    <property type="term" value="P:DNA repair"/>
    <property type="evidence" value="ECO:0007669"/>
    <property type="project" value="UniProtKB-KW"/>
</dbReference>
<evidence type="ECO:0000256" key="12">
    <source>
        <dbReference type="ARBA" id="ARBA00023211"/>
    </source>
</evidence>
<accession>A0A1U9KE43</accession>
<gene>
    <name evidence="15" type="primary">ligA</name>
    <name evidence="19" type="ORF">A0U92_03955</name>
</gene>
<keyword evidence="6 15" id="KW-0479">Metal-binding</keyword>
<dbReference type="PROSITE" id="PS01055">
    <property type="entry name" value="DNA_LIGASE_N1"/>
    <property type="match status" value="1"/>
</dbReference>
<dbReference type="Gene3D" id="3.40.50.10190">
    <property type="entry name" value="BRCT domain"/>
    <property type="match status" value="1"/>
</dbReference>
<feature type="binding site" evidence="15">
    <location>
        <position position="422"/>
    </location>
    <ligand>
        <name>Zn(2+)</name>
        <dbReference type="ChEBI" id="CHEBI:29105"/>
    </ligand>
</feature>
<keyword evidence="7 15" id="KW-0227">DNA damage</keyword>
<organism evidence="19 20">
    <name type="scientific">Acetobacter aceti</name>
    <dbReference type="NCBI Taxonomy" id="435"/>
    <lineage>
        <taxon>Bacteria</taxon>
        <taxon>Pseudomonadati</taxon>
        <taxon>Pseudomonadota</taxon>
        <taxon>Alphaproteobacteria</taxon>
        <taxon>Acetobacterales</taxon>
        <taxon>Acetobacteraceae</taxon>
        <taxon>Acetobacter</taxon>
        <taxon>Acetobacter subgen. Acetobacter</taxon>
    </lineage>
</organism>
<dbReference type="SMART" id="SM00292">
    <property type="entry name" value="BRCT"/>
    <property type="match status" value="1"/>
</dbReference>
<dbReference type="Pfam" id="PF12826">
    <property type="entry name" value="HHH_2"/>
    <property type="match status" value="1"/>
</dbReference>
<dbReference type="InterPro" id="IPR033136">
    <property type="entry name" value="DNA_ligase_CS"/>
</dbReference>
<evidence type="ECO:0000256" key="10">
    <source>
        <dbReference type="ARBA" id="ARBA00023027"/>
    </source>
</evidence>
<comment type="function">
    <text evidence="1 15">DNA ligase that catalyzes the formation of phosphodiester linkages between 5'-phosphoryl and 3'-hydroxyl groups in double-stranded DNA using NAD as a coenzyme and as the energy source for the reaction. It is essential for DNA replication and repair of damaged DNA.</text>
</comment>
<dbReference type="eggNOG" id="COG0272">
    <property type="taxonomic scope" value="Bacteria"/>
</dbReference>
<dbReference type="CDD" id="cd17748">
    <property type="entry name" value="BRCT_DNA_ligase_like"/>
    <property type="match status" value="1"/>
</dbReference>
<name>A0A1U9KE43_ACEAC</name>
<dbReference type="SUPFAM" id="SSF47781">
    <property type="entry name" value="RuvA domain 2-like"/>
    <property type="match status" value="1"/>
</dbReference>
<comment type="similarity">
    <text evidence="14 15">Belongs to the NAD-dependent DNA ligase family. LigA subfamily.</text>
</comment>
<dbReference type="AlphaFoldDB" id="A0A1U9KE43"/>
<dbReference type="Pfam" id="PF03119">
    <property type="entry name" value="DNA_ligase_ZBD"/>
    <property type="match status" value="1"/>
</dbReference>
<evidence type="ECO:0000256" key="5">
    <source>
        <dbReference type="ARBA" id="ARBA00022705"/>
    </source>
</evidence>
<feature type="binding site" evidence="15">
    <location>
        <begin position="93"/>
        <end position="94"/>
    </location>
    <ligand>
        <name>NAD(+)</name>
        <dbReference type="ChEBI" id="CHEBI:57540"/>
    </ligand>
</feature>
<dbReference type="HAMAP" id="MF_01588">
    <property type="entry name" value="DNA_ligase_A"/>
    <property type="match status" value="1"/>
</dbReference>
<evidence type="ECO:0000256" key="17">
    <source>
        <dbReference type="SAM" id="Coils"/>
    </source>
</evidence>
<keyword evidence="11 15" id="KW-0234">DNA repair</keyword>
<dbReference type="PROSITE" id="PS01056">
    <property type="entry name" value="DNA_LIGASE_N2"/>
    <property type="match status" value="1"/>
</dbReference>
<dbReference type="Proteomes" id="UP000188937">
    <property type="component" value="Chromosome"/>
</dbReference>
<evidence type="ECO:0000256" key="9">
    <source>
        <dbReference type="ARBA" id="ARBA00022842"/>
    </source>
</evidence>
<dbReference type="STRING" id="435.A0U92_03955"/>
<dbReference type="FunFam" id="3.30.470.30:FF:000001">
    <property type="entry name" value="DNA ligase"/>
    <property type="match status" value="1"/>
</dbReference>
<keyword evidence="9 15" id="KW-0460">Magnesium</keyword>
<dbReference type="Pfam" id="PF00533">
    <property type="entry name" value="BRCT"/>
    <property type="match status" value="1"/>
</dbReference>
<dbReference type="InterPro" id="IPR036420">
    <property type="entry name" value="BRCT_dom_sf"/>
</dbReference>
<comment type="caution">
    <text evidence="15">Lacks conserved residue(s) required for the propagation of feature annotation.</text>
</comment>